<accession>A0A0K1QDV2</accession>
<evidence type="ECO:0000313" key="9">
    <source>
        <dbReference type="Proteomes" id="UP000064967"/>
    </source>
</evidence>
<dbReference type="SUPFAM" id="SSF88946">
    <property type="entry name" value="Sigma2 domain of RNA polymerase sigma factors"/>
    <property type="match status" value="1"/>
</dbReference>
<feature type="domain" description="RNA polymerase sigma-70 region 2" evidence="6">
    <location>
        <begin position="14"/>
        <end position="78"/>
    </location>
</feature>
<dbReference type="Gene3D" id="1.10.1740.10">
    <property type="match status" value="1"/>
</dbReference>
<dbReference type="GO" id="GO:0006352">
    <property type="term" value="P:DNA-templated transcription initiation"/>
    <property type="evidence" value="ECO:0007669"/>
    <property type="project" value="InterPro"/>
</dbReference>
<dbReference type="STRING" id="1391654.AKJ09_10602"/>
<dbReference type="InterPro" id="IPR013324">
    <property type="entry name" value="RNA_pol_sigma_r3/r4-like"/>
</dbReference>
<evidence type="ECO:0000256" key="5">
    <source>
        <dbReference type="ARBA" id="ARBA00023163"/>
    </source>
</evidence>
<dbReference type="Proteomes" id="UP000064967">
    <property type="component" value="Chromosome"/>
</dbReference>
<keyword evidence="4" id="KW-0238">DNA-binding</keyword>
<evidence type="ECO:0000313" key="8">
    <source>
        <dbReference type="EMBL" id="AKV03939.1"/>
    </source>
</evidence>
<dbReference type="Pfam" id="PF04542">
    <property type="entry name" value="Sigma70_r2"/>
    <property type="match status" value="1"/>
</dbReference>
<dbReference type="RefSeq" id="WP_169928553.1">
    <property type="nucleotide sequence ID" value="NZ_CP012333.1"/>
</dbReference>
<name>A0A0K1QDV2_9BACT</name>
<dbReference type="EMBL" id="CP012333">
    <property type="protein sequence ID" value="AKV03939.1"/>
    <property type="molecule type" value="Genomic_DNA"/>
</dbReference>
<evidence type="ECO:0000256" key="3">
    <source>
        <dbReference type="ARBA" id="ARBA00023082"/>
    </source>
</evidence>
<keyword evidence="2" id="KW-0805">Transcription regulation</keyword>
<dbReference type="SUPFAM" id="SSF88659">
    <property type="entry name" value="Sigma3 and sigma4 domains of RNA polymerase sigma factors"/>
    <property type="match status" value="1"/>
</dbReference>
<dbReference type="InterPro" id="IPR039425">
    <property type="entry name" value="RNA_pol_sigma-70-like"/>
</dbReference>
<sequence length="167" mass="19284">MTAAPDTADIREVVLAHGRYVWRLLRYLGVPTRDLDDVCQDVFATVYQKLDQLSDDGIRPWLSTICINHAKNYRRRARVQREVLVDDVPDSFVVTTPDVSLDRARKHNELLALLDDLDEERRTVFVLHAIEDIPMEQVSKLVGCAVSTAYSRYERAYAELEKKLRKP</sequence>
<reference evidence="8 9" key="1">
    <citation type="submission" date="2015-08" db="EMBL/GenBank/DDBJ databases">
        <authorList>
            <person name="Babu N.S."/>
            <person name="Beckwith C.J."/>
            <person name="Beseler K.G."/>
            <person name="Brison A."/>
            <person name="Carone J.V."/>
            <person name="Caskin T.P."/>
            <person name="Diamond M."/>
            <person name="Durham M.E."/>
            <person name="Foxe J.M."/>
            <person name="Go M."/>
            <person name="Henderson B.A."/>
            <person name="Jones I.B."/>
            <person name="McGettigan J.A."/>
            <person name="Micheletti S.J."/>
            <person name="Nasrallah M.E."/>
            <person name="Ortiz D."/>
            <person name="Piller C.R."/>
            <person name="Privatt S.R."/>
            <person name="Schneider S.L."/>
            <person name="Sharp S."/>
            <person name="Smith T.C."/>
            <person name="Stanton J.D."/>
            <person name="Ullery H.E."/>
            <person name="Wilson R.J."/>
            <person name="Serrano M.G."/>
            <person name="Buck G."/>
            <person name="Lee V."/>
            <person name="Wang Y."/>
            <person name="Carvalho R."/>
            <person name="Voegtly L."/>
            <person name="Shi R."/>
            <person name="Duckworth R."/>
            <person name="Johnson A."/>
            <person name="Loviza R."/>
            <person name="Walstead R."/>
            <person name="Shah Z."/>
            <person name="Kiflezghi M."/>
            <person name="Wade K."/>
            <person name="Ball S.L."/>
            <person name="Bradley K.W."/>
            <person name="Asai D.J."/>
            <person name="Bowman C.A."/>
            <person name="Russell D.A."/>
            <person name="Pope W.H."/>
            <person name="Jacobs-Sera D."/>
            <person name="Hendrix R.W."/>
            <person name="Hatfull G.F."/>
        </authorList>
    </citation>
    <scope>NUCLEOTIDE SEQUENCE [LARGE SCALE GENOMIC DNA]</scope>
    <source>
        <strain evidence="8 9">DSM 27648</strain>
    </source>
</reference>
<evidence type="ECO:0000256" key="4">
    <source>
        <dbReference type="ARBA" id="ARBA00023125"/>
    </source>
</evidence>
<dbReference type="Gene3D" id="1.10.10.10">
    <property type="entry name" value="Winged helix-like DNA-binding domain superfamily/Winged helix DNA-binding domain"/>
    <property type="match status" value="1"/>
</dbReference>
<dbReference type="KEGG" id="llu:AKJ09_10602"/>
<dbReference type="InterPro" id="IPR013325">
    <property type="entry name" value="RNA_pol_sigma_r2"/>
</dbReference>
<dbReference type="PANTHER" id="PTHR43133">
    <property type="entry name" value="RNA POLYMERASE ECF-TYPE SIGMA FACTO"/>
    <property type="match status" value="1"/>
</dbReference>
<evidence type="ECO:0000256" key="1">
    <source>
        <dbReference type="ARBA" id="ARBA00010641"/>
    </source>
</evidence>
<dbReference type="InterPro" id="IPR036388">
    <property type="entry name" value="WH-like_DNA-bd_sf"/>
</dbReference>
<feature type="domain" description="RNA polymerase sigma factor 70 region 4 type 2" evidence="7">
    <location>
        <begin position="108"/>
        <end position="160"/>
    </location>
</feature>
<evidence type="ECO:0000256" key="2">
    <source>
        <dbReference type="ARBA" id="ARBA00023015"/>
    </source>
</evidence>
<evidence type="ECO:0000259" key="6">
    <source>
        <dbReference type="Pfam" id="PF04542"/>
    </source>
</evidence>
<dbReference type="GO" id="GO:0003677">
    <property type="term" value="F:DNA binding"/>
    <property type="evidence" value="ECO:0007669"/>
    <property type="project" value="UniProtKB-KW"/>
</dbReference>
<dbReference type="Pfam" id="PF08281">
    <property type="entry name" value="Sigma70_r4_2"/>
    <property type="match status" value="1"/>
</dbReference>
<dbReference type="NCBIfam" id="TIGR02937">
    <property type="entry name" value="sigma70-ECF"/>
    <property type="match status" value="1"/>
</dbReference>
<dbReference type="GO" id="GO:0016987">
    <property type="term" value="F:sigma factor activity"/>
    <property type="evidence" value="ECO:0007669"/>
    <property type="project" value="UniProtKB-KW"/>
</dbReference>
<dbReference type="PANTHER" id="PTHR43133:SF8">
    <property type="entry name" value="RNA POLYMERASE SIGMA FACTOR HI_1459-RELATED"/>
    <property type="match status" value="1"/>
</dbReference>
<comment type="similarity">
    <text evidence="1">Belongs to the sigma-70 factor family. ECF subfamily.</text>
</comment>
<keyword evidence="3" id="KW-0731">Sigma factor</keyword>
<dbReference type="InterPro" id="IPR007627">
    <property type="entry name" value="RNA_pol_sigma70_r2"/>
</dbReference>
<protein>
    <submittedName>
        <fullName evidence="8">RNA polymerase sigma factor RpoE</fullName>
    </submittedName>
</protein>
<dbReference type="InterPro" id="IPR013249">
    <property type="entry name" value="RNA_pol_sigma70_r4_t2"/>
</dbReference>
<dbReference type="AlphaFoldDB" id="A0A0K1QDV2"/>
<organism evidence="8 9">
    <name type="scientific">Labilithrix luteola</name>
    <dbReference type="NCBI Taxonomy" id="1391654"/>
    <lineage>
        <taxon>Bacteria</taxon>
        <taxon>Pseudomonadati</taxon>
        <taxon>Myxococcota</taxon>
        <taxon>Polyangia</taxon>
        <taxon>Polyangiales</taxon>
        <taxon>Labilitrichaceae</taxon>
        <taxon>Labilithrix</taxon>
    </lineage>
</organism>
<keyword evidence="5" id="KW-0804">Transcription</keyword>
<dbReference type="InterPro" id="IPR014284">
    <property type="entry name" value="RNA_pol_sigma-70_dom"/>
</dbReference>
<gene>
    <name evidence="8" type="ORF">AKJ09_10602</name>
</gene>
<keyword evidence="9" id="KW-1185">Reference proteome</keyword>
<proteinExistence type="inferred from homology"/>
<evidence type="ECO:0000259" key="7">
    <source>
        <dbReference type="Pfam" id="PF08281"/>
    </source>
</evidence>